<keyword evidence="2" id="KW-1185">Reference proteome</keyword>
<reference evidence="1 2" key="1">
    <citation type="submission" date="2019-08" db="EMBL/GenBank/DDBJ databases">
        <title>The draft genome of Lelliottia nimipressuralis strain CICC 24156.</title>
        <authorList>
            <person name="Wu W."/>
            <person name="Feng Y."/>
            <person name="Zong Z."/>
        </authorList>
    </citation>
    <scope>NUCLEOTIDE SEQUENCE [LARGE SCALE GENOMIC DNA]</scope>
    <source>
        <strain evidence="1 2">CICC 24156</strain>
    </source>
</reference>
<gene>
    <name evidence="1" type="ORF">FZO59_10840</name>
</gene>
<dbReference type="InterPro" id="IPR027417">
    <property type="entry name" value="P-loop_NTPase"/>
</dbReference>
<evidence type="ECO:0008006" key="3">
    <source>
        <dbReference type="Google" id="ProtNLM"/>
    </source>
</evidence>
<comment type="caution">
    <text evidence="1">The sequence shown here is derived from an EMBL/GenBank/DDBJ whole genome shotgun (WGS) entry which is preliminary data.</text>
</comment>
<dbReference type="SUPFAM" id="SSF52540">
    <property type="entry name" value="P-loop containing nucleoside triphosphate hydrolases"/>
    <property type="match status" value="1"/>
</dbReference>
<dbReference type="RefSeq" id="WP_149044987.1">
    <property type="nucleotide sequence ID" value="NZ_VTFR01000004.1"/>
</dbReference>
<accession>A0ABY3P4N7</accession>
<evidence type="ECO:0000313" key="1">
    <source>
        <dbReference type="EMBL" id="TYT33724.1"/>
    </source>
</evidence>
<dbReference type="Proteomes" id="UP000323910">
    <property type="component" value="Unassembled WGS sequence"/>
</dbReference>
<organism evidence="1 2">
    <name type="scientific">Lelliottia nimipressuralis</name>
    <dbReference type="NCBI Taxonomy" id="69220"/>
    <lineage>
        <taxon>Bacteria</taxon>
        <taxon>Pseudomonadati</taxon>
        <taxon>Pseudomonadota</taxon>
        <taxon>Gammaproteobacteria</taxon>
        <taxon>Enterobacterales</taxon>
        <taxon>Enterobacteriaceae</taxon>
        <taxon>Lelliottia</taxon>
    </lineage>
</organism>
<sequence length="1347" mass="155407">MKNDTLARPSSIYLERNLSYGDRTFTETELLQASRYIVILAEPGGGKTELMNNLARRLETETVNASVFLFAGINEKNAPLLIDAVDEVATIDQSSIYRLLSEVKKNTPSLVIMSSRSSEWGQSSTIAFEQFLGFPPLIVRLNEFDRQQQSEIFEFHTSGEDFNSFEREVCRFNLEMLLPNPQFLKMFADAYIESNRHFINKRSIFSLAVERLAKEANAKTPLKPSHLTVEQKIELASEAFAKLLLSASEGITTSEANESIIYPLLKTLLPKNQASSDILSTRLFRLGECEYQHRPVHKIVVEYCAAYHLIKRINNSSDPLTLWKCLPIIAPNNVARDELRGLIGWMAALGSKSIQEKLIEIDAYAVLANGDPSQLEPSSKKLLLTKLKEIQEKDPYFRRGDFWRRFSVAGFFTRDVSEQIRSLIVGSNDSHLRGLIFELISGSEVVESLANDIYEIAGDIGESNNIRTSAVDCLLHLKGYNLFPTLQILLFEATNLSLNMSAKIIEKIGIENFSLKFLSNYLKLCTHLYPAERQPLERVVGTRYFIKKFVRSLPTYHLEPLLNSLTYEITCTCGKESYECYCRLGISKIVGLIVDRYFEFVAPPYSPEKVWAWLHNLNFVHPMQQQHSKSVEVIQSNNKLRQGIISFVFGPLKDRDEIFDLKIHTFQNSLNAHSGLQMRNEDYKFIITYAFEIDNHELWAGFFSPHRRFGVNNLRGKDELRHLMRQHACSKPEFMKVWMRLNKVFKDMEKNDSGLHRKLDRKRKRYEKKRQEKRFTNIAYINENRNLIESGKHWNCLLHFAHLTLSKPDQIAIEVGDNSLVRNALKNCIGFISAHVPNLRELAKLQCESKYSHYEMVLYAACLEIFRAEKSLERVPSSMLASLRTGINMGFSALTSDESELLKAEIDRILFDNDKNFAEEFLREYVEPQLQQPCAHPEVWLLENETVFNHLRSKLALEWLEKYPDIDSDTLYTLFEIAVKNSNRDSLKKLISHKCLLLEDVESLKNSPVSLQKTFWYLRDFYFNDEVNQTRWRYLSLDRENILLFQGVSDRISYDNQSTWPELSAIKIEYILKAFYNLWPQTNPSSDLINDSSNEEKAYRFMSDLVWKINSDDSLDALTVTKRLLSDPKFTLLKNALQSIHTQQVRKQALHDFVPPTPNEIVKYLDNGEIVTVESLRQLIIQELNDFQGALYGGEFNSTDRFYQNGQHLSENDSTAIIAERLNLRLEPQGISITPEHQLKNHNRSDFTATKILNGKRCLLVTEVKGQWHRELYNAASAQLYERYSIHPDAEQQGIFLVLWFGKEVAVAGKKTHQFQSAEELKTKIEGFLPHELKNLIDVFVLDVSRT</sequence>
<evidence type="ECO:0000313" key="2">
    <source>
        <dbReference type="Proteomes" id="UP000323910"/>
    </source>
</evidence>
<protein>
    <recommendedName>
        <fullName evidence="3">ATP-binding protein</fullName>
    </recommendedName>
</protein>
<dbReference type="EMBL" id="VTFR01000004">
    <property type="protein sequence ID" value="TYT33724.1"/>
    <property type="molecule type" value="Genomic_DNA"/>
</dbReference>
<name>A0ABY3P4N7_9ENTR</name>
<proteinExistence type="predicted"/>